<name>A0A2T1AIS9_TRISK</name>
<dbReference type="GO" id="GO:0016020">
    <property type="term" value="C:membrane"/>
    <property type="evidence" value="ECO:0007669"/>
    <property type="project" value="UniProtKB-SubCell"/>
</dbReference>
<evidence type="ECO:0000256" key="1">
    <source>
        <dbReference type="ARBA" id="ARBA00004167"/>
    </source>
</evidence>
<evidence type="ECO:0000256" key="2">
    <source>
        <dbReference type="ARBA" id="ARBA00022692"/>
    </source>
</evidence>
<keyword evidence="4" id="KW-0808">Transferase</keyword>
<dbReference type="Proteomes" id="UP000237718">
    <property type="component" value="Unassembled WGS sequence"/>
</dbReference>
<dbReference type="PANTHER" id="PTHR21461:SF69">
    <property type="entry name" value="GLYCOSYLTRANSFERASE FAMILY 92 PROTEIN"/>
    <property type="match status" value="1"/>
</dbReference>
<evidence type="ECO:0000313" key="4">
    <source>
        <dbReference type="EMBL" id="PRZ48501.1"/>
    </source>
</evidence>
<keyword evidence="2" id="KW-0812">Transmembrane</keyword>
<comment type="subcellular location">
    <subcellularLocation>
        <location evidence="1">Membrane</location>
        <topology evidence="1">Single-pass membrane protein</topology>
    </subcellularLocation>
</comment>
<dbReference type="InterPro" id="IPR029044">
    <property type="entry name" value="Nucleotide-diphossugar_trans"/>
</dbReference>
<keyword evidence="3" id="KW-1133">Transmembrane helix</keyword>
<keyword evidence="3" id="KW-0472">Membrane</keyword>
<comment type="caution">
    <text evidence="4">The sequence shown here is derived from an EMBL/GenBank/DDBJ whole genome shotgun (WGS) entry which is preliminary data.</text>
</comment>
<sequence>MMRTLAVLTVRNEAAYLLEWLAHHKAVGFTDFLVLSNDCDDQTVAMLDRLDELGHLAHVENTGPFDKGGIQFTAMKRADKHRLTKRADWIMALDIDEFVNIHAGKGQISDLLEALPQADAITLTWRLFGNADQVRYQGERVTDRFTRAAPAVMHWPWRASMFKTLFRNSGVYRKIGIHRPRSVKDDDALDHYRWFDCVGRELMGDFKTKRVFSNYGQDNYRLAQLNHYPLGAMESYVLKADRGRAVHSDDLLDIDYWVERNFNTEEDTSISRYRPARDAILEMFLEDATLTKLHDRAVQWRKDRFMELMRAEPYRALFGRLMMTPQSRPINQVTGRTLAGFAMLGRRAAQAGGSNDSGKSPPKDDS</sequence>
<dbReference type="GO" id="GO:0016757">
    <property type="term" value="F:glycosyltransferase activity"/>
    <property type="evidence" value="ECO:0007669"/>
    <property type="project" value="TreeGrafter"/>
</dbReference>
<proteinExistence type="predicted"/>
<dbReference type="SUPFAM" id="SSF53448">
    <property type="entry name" value="Nucleotide-diphospho-sugar transferases"/>
    <property type="match status" value="1"/>
</dbReference>
<reference evidence="4 5" key="1">
    <citation type="submission" date="2018-03" db="EMBL/GenBank/DDBJ databases">
        <title>Genomic Encyclopedia of Archaeal and Bacterial Type Strains, Phase II (KMG-II): from individual species to whole genera.</title>
        <authorList>
            <person name="Goeker M."/>
        </authorList>
    </citation>
    <scope>NUCLEOTIDE SEQUENCE [LARGE SCALE GENOMIC DNA]</scope>
    <source>
        <strain evidence="4 5">DSM 25328</strain>
    </source>
</reference>
<dbReference type="AlphaFoldDB" id="A0A2T1AIS9"/>
<dbReference type="Pfam" id="PF13704">
    <property type="entry name" value="Glyco_tranf_2_4"/>
    <property type="match status" value="1"/>
</dbReference>
<dbReference type="GO" id="GO:0005737">
    <property type="term" value="C:cytoplasm"/>
    <property type="evidence" value="ECO:0007669"/>
    <property type="project" value="TreeGrafter"/>
</dbReference>
<protein>
    <submittedName>
        <fullName evidence="4">Glycosyl transferase family 2</fullName>
    </submittedName>
</protein>
<evidence type="ECO:0000256" key="3">
    <source>
        <dbReference type="ARBA" id="ARBA00022989"/>
    </source>
</evidence>
<dbReference type="PANTHER" id="PTHR21461">
    <property type="entry name" value="GLYCOSYLTRANSFERASE FAMILY 92 PROTEIN"/>
    <property type="match status" value="1"/>
</dbReference>
<organism evidence="4 5">
    <name type="scientific">Tritonibacter scottomollicae</name>
    <name type="common">Epibacterium scottomollicae</name>
    <dbReference type="NCBI Taxonomy" id="483013"/>
    <lineage>
        <taxon>Bacteria</taxon>
        <taxon>Pseudomonadati</taxon>
        <taxon>Pseudomonadota</taxon>
        <taxon>Alphaproteobacteria</taxon>
        <taxon>Rhodobacterales</taxon>
        <taxon>Paracoccaceae</taxon>
        <taxon>Tritonibacter</taxon>
    </lineage>
</organism>
<evidence type="ECO:0000313" key="5">
    <source>
        <dbReference type="Proteomes" id="UP000237718"/>
    </source>
</evidence>
<dbReference type="EMBL" id="PVUF01000004">
    <property type="protein sequence ID" value="PRZ48501.1"/>
    <property type="molecule type" value="Genomic_DNA"/>
</dbReference>
<accession>A0A2T1AIS9</accession>
<gene>
    <name evidence="4" type="ORF">CLV89_104329</name>
</gene>